<dbReference type="PANTHER" id="PTHR33164">
    <property type="entry name" value="TRANSCRIPTIONAL REGULATOR, MARR FAMILY"/>
    <property type="match status" value="1"/>
</dbReference>
<dbReference type="Proteomes" id="UP001596504">
    <property type="component" value="Unassembled WGS sequence"/>
</dbReference>
<evidence type="ECO:0000256" key="3">
    <source>
        <dbReference type="ARBA" id="ARBA00023015"/>
    </source>
</evidence>
<dbReference type="Gene3D" id="1.10.10.10">
    <property type="entry name" value="Winged helix-like DNA-binding domain superfamily/Winged helix DNA-binding domain"/>
    <property type="match status" value="1"/>
</dbReference>
<comment type="subcellular location">
    <subcellularLocation>
        <location evidence="1">Cytoplasm</location>
    </subcellularLocation>
</comment>
<dbReference type="Pfam" id="PF22381">
    <property type="entry name" value="Staph_reg_Sar_Rot"/>
    <property type="match status" value="1"/>
</dbReference>
<dbReference type="InterPro" id="IPR036390">
    <property type="entry name" value="WH_DNA-bd_sf"/>
</dbReference>
<keyword evidence="3" id="KW-0805">Transcription regulation</keyword>
<evidence type="ECO:0000256" key="4">
    <source>
        <dbReference type="ARBA" id="ARBA00023125"/>
    </source>
</evidence>
<evidence type="ECO:0000256" key="1">
    <source>
        <dbReference type="ARBA" id="ARBA00004496"/>
    </source>
</evidence>
<dbReference type="PROSITE" id="PS50995">
    <property type="entry name" value="HTH_MARR_2"/>
    <property type="match status" value="1"/>
</dbReference>
<sequence length="157" mass="17626">MVADSTSTLDRQLCFALYNASRAFTNLYRPLLEDLGLTYPQYLVMLVLWERESLTVKELGAALRLDSGTLSPLLKRLQARGLLVRHRSEEDERSVAVAITDEGRDLRQRARGIPERVISATGMEIADAVELRSTLHELTAALDAAAKRETEEREDRG</sequence>
<evidence type="ECO:0000259" key="6">
    <source>
        <dbReference type="PROSITE" id="PS50995"/>
    </source>
</evidence>
<keyword evidence="5" id="KW-0804">Transcription</keyword>
<dbReference type="InterPro" id="IPR055166">
    <property type="entry name" value="Transc_reg_Sar_Rot_HTH"/>
</dbReference>
<evidence type="ECO:0000313" key="7">
    <source>
        <dbReference type="EMBL" id="MFC7345016.1"/>
    </source>
</evidence>
<dbReference type="InterPro" id="IPR039422">
    <property type="entry name" value="MarR/SlyA-like"/>
</dbReference>
<dbReference type="SUPFAM" id="SSF46785">
    <property type="entry name" value="Winged helix' DNA-binding domain"/>
    <property type="match status" value="1"/>
</dbReference>
<dbReference type="InterPro" id="IPR000835">
    <property type="entry name" value="HTH_MarR-typ"/>
</dbReference>
<gene>
    <name evidence="7" type="ORF">ACFQRI_26695</name>
</gene>
<dbReference type="InterPro" id="IPR036388">
    <property type="entry name" value="WH-like_DNA-bd_sf"/>
</dbReference>
<keyword evidence="4" id="KW-0238">DNA-binding</keyword>
<proteinExistence type="predicted"/>
<dbReference type="RefSeq" id="WP_380673359.1">
    <property type="nucleotide sequence ID" value="NZ_JBHTCJ010000023.1"/>
</dbReference>
<keyword evidence="8" id="KW-1185">Reference proteome</keyword>
<protein>
    <submittedName>
        <fullName evidence="7">MarR family winged helix-turn-helix transcriptional regulator</fullName>
    </submittedName>
</protein>
<evidence type="ECO:0000256" key="5">
    <source>
        <dbReference type="ARBA" id="ARBA00023163"/>
    </source>
</evidence>
<evidence type="ECO:0000313" key="8">
    <source>
        <dbReference type="Proteomes" id="UP001596504"/>
    </source>
</evidence>
<dbReference type="PRINTS" id="PR00598">
    <property type="entry name" value="HTHMARR"/>
</dbReference>
<name>A0ABW2LR19_9PSEU</name>
<reference evidence="8" key="1">
    <citation type="journal article" date="2019" name="Int. J. Syst. Evol. Microbiol.">
        <title>The Global Catalogue of Microorganisms (GCM) 10K type strain sequencing project: providing services to taxonomists for standard genome sequencing and annotation.</title>
        <authorList>
            <consortium name="The Broad Institute Genomics Platform"/>
            <consortium name="The Broad Institute Genome Sequencing Center for Infectious Disease"/>
            <person name="Wu L."/>
            <person name="Ma J."/>
        </authorList>
    </citation>
    <scope>NUCLEOTIDE SEQUENCE [LARGE SCALE GENOMIC DNA]</scope>
    <source>
        <strain evidence="8">WLHS5</strain>
    </source>
</reference>
<keyword evidence="2" id="KW-0963">Cytoplasm</keyword>
<accession>A0ABW2LR19</accession>
<evidence type="ECO:0000256" key="2">
    <source>
        <dbReference type="ARBA" id="ARBA00022490"/>
    </source>
</evidence>
<feature type="domain" description="HTH marR-type" evidence="6">
    <location>
        <begin position="10"/>
        <end position="140"/>
    </location>
</feature>
<comment type="caution">
    <text evidence="7">The sequence shown here is derived from an EMBL/GenBank/DDBJ whole genome shotgun (WGS) entry which is preliminary data.</text>
</comment>
<dbReference type="EMBL" id="JBHTCJ010000023">
    <property type="protein sequence ID" value="MFC7345016.1"/>
    <property type="molecule type" value="Genomic_DNA"/>
</dbReference>
<dbReference type="PANTHER" id="PTHR33164:SF5">
    <property type="entry name" value="ORGANIC HYDROPEROXIDE RESISTANCE TRANSCRIPTIONAL REGULATOR"/>
    <property type="match status" value="1"/>
</dbReference>
<organism evidence="7 8">
    <name type="scientific">Saccharopolyspora griseoalba</name>
    <dbReference type="NCBI Taxonomy" id="1431848"/>
    <lineage>
        <taxon>Bacteria</taxon>
        <taxon>Bacillati</taxon>
        <taxon>Actinomycetota</taxon>
        <taxon>Actinomycetes</taxon>
        <taxon>Pseudonocardiales</taxon>
        <taxon>Pseudonocardiaceae</taxon>
        <taxon>Saccharopolyspora</taxon>
    </lineage>
</organism>
<dbReference type="SMART" id="SM00347">
    <property type="entry name" value="HTH_MARR"/>
    <property type="match status" value="1"/>
</dbReference>